<reference evidence="4" key="1">
    <citation type="submission" date="2016-06" db="EMBL/GenBank/DDBJ databases">
        <authorList>
            <person name="Rodrigo-Torres L."/>
            <person name="Arahal R.D."/>
            <person name="Lucena T."/>
        </authorList>
    </citation>
    <scope>NUCLEOTIDE SEQUENCE [LARGE SCALE GENOMIC DNA]</scope>
    <source>
        <strain evidence="4">CECT8203</strain>
    </source>
</reference>
<dbReference type="EMBL" id="OANU01000028">
    <property type="protein sequence ID" value="SNX48484.1"/>
    <property type="molecule type" value="Genomic_DNA"/>
</dbReference>
<accession>A0A240EII9</accession>
<protein>
    <recommendedName>
        <fullName evidence="2">Ysc84 actin-binding domain-containing protein</fullName>
    </recommendedName>
</protein>
<dbReference type="InterPro" id="IPR007461">
    <property type="entry name" value="Ysc84_actin-binding"/>
</dbReference>
<proteinExistence type="predicted"/>
<gene>
    <name evidence="3" type="ORF">VTH8203_02102</name>
</gene>
<sequence>MLVRIKPYLLAACLTAVPYVSASEPSQDAGQEAATSEDSSKYEATLNKFKQADETRPFFKGAYGYAVFPTVGKGGFGIGGSYGEGQVYRQGVHVGDSTLAQLSIGLQLGAQAYSEIIFFESKADYYSFTSGSFEFGAQASAVALTVGASAQAGSTGVGAQAGDNQTKANYINGMAVFTMTKGGLMYEASIGGQGFSFAPNNNYDGK</sequence>
<organism evidence="3 4">
    <name type="scientific">Vibrio thalassae</name>
    <dbReference type="NCBI Taxonomy" id="1243014"/>
    <lineage>
        <taxon>Bacteria</taxon>
        <taxon>Pseudomonadati</taxon>
        <taxon>Pseudomonadota</taxon>
        <taxon>Gammaproteobacteria</taxon>
        <taxon>Vibrionales</taxon>
        <taxon>Vibrionaceae</taxon>
        <taxon>Vibrio</taxon>
    </lineage>
</organism>
<feature type="signal peptide" evidence="1">
    <location>
        <begin position="1"/>
        <end position="22"/>
    </location>
</feature>
<dbReference type="Pfam" id="PF04366">
    <property type="entry name" value="Ysc84"/>
    <property type="match status" value="1"/>
</dbReference>
<dbReference type="Proteomes" id="UP000219336">
    <property type="component" value="Unassembled WGS sequence"/>
</dbReference>
<feature type="chain" id="PRO_5012941366" description="Ysc84 actin-binding domain-containing protein" evidence="1">
    <location>
        <begin position="23"/>
        <end position="206"/>
    </location>
</feature>
<keyword evidence="1" id="KW-0732">Signal</keyword>
<evidence type="ECO:0000313" key="4">
    <source>
        <dbReference type="Proteomes" id="UP000219336"/>
    </source>
</evidence>
<dbReference type="OrthoDB" id="5405772at2"/>
<evidence type="ECO:0000256" key="1">
    <source>
        <dbReference type="SAM" id="SignalP"/>
    </source>
</evidence>
<name>A0A240EII9_9VIBR</name>
<keyword evidence="4" id="KW-1185">Reference proteome</keyword>
<evidence type="ECO:0000259" key="2">
    <source>
        <dbReference type="Pfam" id="PF04366"/>
    </source>
</evidence>
<dbReference type="RefSeq" id="WP_096993650.1">
    <property type="nucleotide sequence ID" value="NZ_JBHSII010000004.1"/>
</dbReference>
<dbReference type="AlphaFoldDB" id="A0A240EII9"/>
<evidence type="ECO:0000313" key="3">
    <source>
        <dbReference type="EMBL" id="SNX48484.1"/>
    </source>
</evidence>
<feature type="domain" description="Ysc84 actin-binding" evidence="2">
    <location>
        <begin position="101"/>
        <end position="202"/>
    </location>
</feature>